<dbReference type="Gene3D" id="3.30.70.660">
    <property type="entry name" value="Pseudouridine synthase I, catalytic domain, C-terminal subdomain"/>
    <property type="match status" value="1"/>
</dbReference>
<dbReference type="InterPro" id="IPR020097">
    <property type="entry name" value="PsdUridine_synth_TruA_a/b_dom"/>
</dbReference>
<evidence type="ECO:0000259" key="5">
    <source>
        <dbReference type="Pfam" id="PF01416"/>
    </source>
</evidence>
<evidence type="ECO:0000313" key="7">
    <source>
        <dbReference type="Proteomes" id="UP001565368"/>
    </source>
</evidence>
<sequence>MAEDTKPDIKPDVKPETAPAEAPVASHDSHRGEKRPAADDEEAAMNAGSSAGGGDKRARWSDKRQQRGKGEWSKGEWNKDGKRGDKHGNRKGKWDDKRNAQARLEAKRQRAEEAAANGGVAPTKEAKEAEAEDEEGGEGKEKRLPKKRAAVMVGYCGTGYSGMQIQTHGSKTIEGDLFEALHKAGAVSDENFLDHKKVELNRAARTDAGVHAAGNVISLKMIVDPPLPEGFTTLAEYVNSFLPPQIRMWGHVRTMKSFQARTSCDSRVYEYLLPTYCLLPPAKTDALAGVLDRASPGWRDVVAAGAEFVDAAPAPEETDDGELDPRQRGEFERRRGYRVDSGTVERFRALIAEYKGTHNFHNYTVGRPFKDRSVKRFMISLEVRDPAVYGDIEWLSVRIHGQSFMLHQIRKMIAMAMLACRTGTAPKLLPETFGPKRIHIPKAPPLGLLLEQPQFKTFNERTMRFPKEDGVDREMVDFGPFEERMHDFKVKWIYERLREVELEHNVFHKWNRQVDCTGSEQFSYFNTNGVIPPEAVVTLTSKKYADPSAAPRAKTEGGEGEGSEAKPKNEYESDDEDGEIDAVALARGELDS</sequence>
<evidence type="ECO:0000256" key="3">
    <source>
        <dbReference type="ARBA" id="ARBA00023235"/>
    </source>
</evidence>
<dbReference type="CDD" id="cd02568">
    <property type="entry name" value="PseudoU_synth_PUS1_PUS2"/>
    <property type="match status" value="1"/>
</dbReference>
<comment type="caution">
    <text evidence="6">The sequence shown here is derived from an EMBL/GenBank/DDBJ whole genome shotgun (WGS) entry which is preliminary data.</text>
</comment>
<keyword evidence="7" id="KW-1185">Reference proteome</keyword>
<dbReference type="InterPro" id="IPR041708">
    <property type="entry name" value="PUS1/PUS2-like"/>
</dbReference>
<dbReference type="Pfam" id="PF01416">
    <property type="entry name" value="PseudoU_synth_1"/>
    <property type="match status" value="1"/>
</dbReference>
<dbReference type="RefSeq" id="XP_069208009.1">
    <property type="nucleotide sequence ID" value="XM_069353367.1"/>
</dbReference>
<feature type="region of interest" description="Disordered" evidence="4">
    <location>
        <begin position="544"/>
        <end position="592"/>
    </location>
</feature>
<feature type="domain" description="Pseudouridine synthase I TruA alpha/beta" evidence="5">
    <location>
        <begin position="351"/>
        <end position="455"/>
    </location>
</feature>
<evidence type="ECO:0000313" key="6">
    <source>
        <dbReference type="EMBL" id="KAL1408065.1"/>
    </source>
</evidence>
<dbReference type="EMBL" id="JBBXJM010000004">
    <property type="protein sequence ID" value="KAL1408065.1"/>
    <property type="molecule type" value="Genomic_DNA"/>
</dbReference>
<dbReference type="SUPFAM" id="SSF55120">
    <property type="entry name" value="Pseudouridine synthase"/>
    <property type="match status" value="1"/>
</dbReference>
<feature type="compositionally biased region" description="Basic and acidic residues" evidence="4">
    <location>
        <begin position="1"/>
        <end position="15"/>
    </location>
</feature>
<dbReference type="InterPro" id="IPR020103">
    <property type="entry name" value="PsdUridine_synth_cat_dom_sf"/>
</dbReference>
<dbReference type="NCBIfam" id="TIGR00071">
    <property type="entry name" value="hisT_truA"/>
    <property type="match status" value="1"/>
</dbReference>
<dbReference type="Gene3D" id="3.30.70.580">
    <property type="entry name" value="Pseudouridine synthase I, catalytic domain, N-terminal subdomain"/>
    <property type="match status" value="1"/>
</dbReference>
<comment type="similarity">
    <text evidence="1">Belongs to the tRNA pseudouridine synthase TruA family.</text>
</comment>
<evidence type="ECO:0000256" key="1">
    <source>
        <dbReference type="ARBA" id="ARBA00009375"/>
    </source>
</evidence>
<feature type="compositionally biased region" description="Basic and acidic residues" evidence="4">
    <location>
        <begin position="553"/>
        <end position="571"/>
    </location>
</feature>
<dbReference type="PANTHER" id="PTHR11142:SF4">
    <property type="entry name" value="PSEUDOURIDYLATE SYNTHASE 1 HOMOLOG"/>
    <property type="match status" value="1"/>
</dbReference>
<protein>
    <submittedName>
        <fullName evidence="6">tRNA pseudouridine synthase 1</fullName>
    </submittedName>
</protein>
<dbReference type="InterPro" id="IPR001406">
    <property type="entry name" value="PsdUridine_synth_TruA"/>
</dbReference>
<dbReference type="Proteomes" id="UP001565368">
    <property type="component" value="Unassembled WGS sequence"/>
</dbReference>
<gene>
    <name evidence="6" type="primary">PUS1</name>
    <name evidence="6" type="ORF">Q8F55_004862</name>
</gene>
<dbReference type="PANTHER" id="PTHR11142">
    <property type="entry name" value="PSEUDOURIDYLATE SYNTHASE"/>
    <property type="match status" value="1"/>
</dbReference>
<reference evidence="6 7" key="1">
    <citation type="submission" date="2023-08" db="EMBL/GenBank/DDBJ databases">
        <title>Annotated Genome Sequence of Vanrija albida AlHP1.</title>
        <authorList>
            <person name="Herzog R."/>
        </authorList>
    </citation>
    <scope>NUCLEOTIDE SEQUENCE [LARGE SCALE GENOMIC DNA]</scope>
    <source>
        <strain evidence="6 7">AlHP1</strain>
    </source>
</reference>
<dbReference type="InterPro" id="IPR020095">
    <property type="entry name" value="PsdUridine_synth_TruA_C"/>
</dbReference>
<keyword evidence="2" id="KW-0819">tRNA processing</keyword>
<accession>A0ABR3Q0B0</accession>
<feature type="compositionally biased region" description="Basic and acidic residues" evidence="4">
    <location>
        <begin position="54"/>
        <end position="113"/>
    </location>
</feature>
<feature type="compositionally biased region" description="Basic and acidic residues" evidence="4">
    <location>
        <begin position="27"/>
        <end position="38"/>
    </location>
</feature>
<dbReference type="InterPro" id="IPR020094">
    <property type="entry name" value="TruA/RsuA/RluB/E/F_N"/>
</dbReference>
<organism evidence="6 7">
    <name type="scientific">Vanrija albida</name>
    <dbReference type="NCBI Taxonomy" id="181172"/>
    <lineage>
        <taxon>Eukaryota</taxon>
        <taxon>Fungi</taxon>
        <taxon>Dikarya</taxon>
        <taxon>Basidiomycota</taxon>
        <taxon>Agaricomycotina</taxon>
        <taxon>Tremellomycetes</taxon>
        <taxon>Trichosporonales</taxon>
        <taxon>Trichosporonaceae</taxon>
        <taxon>Vanrija</taxon>
    </lineage>
</organism>
<evidence type="ECO:0000256" key="2">
    <source>
        <dbReference type="ARBA" id="ARBA00022694"/>
    </source>
</evidence>
<proteinExistence type="inferred from homology"/>
<feature type="region of interest" description="Disordered" evidence="4">
    <location>
        <begin position="1"/>
        <end position="144"/>
    </location>
</feature>
<keyword evidence="3" id="KW-0413">Isomerase</keyword>
<evidence type="ECO:0000256" key="4">
    <source>
        <dbReference type="SAM" id="MobiDB-lite"/>
    </source>
</evidence>
<dbReference type="GeneID" id="95985905"/>
<name>A0ABR3Q0B0_9TREE</name>